<keyword evidence="6 7" id="KW-0472">Membrane</keyword>
<keyword evidence="5 7" id="KW-1133">Transmembrane helix</keyword>
<dbReference type="Pfam" id="PF13727">
    <property type="entry name" value="CoA_binding_3"/>
    <property type="match status" value="1"/>
</dbReference>
<feature type="transmembrane region" description="Helical" evidence="7">
    <location>
        <begin position="342"/>
        <end position="365"/>
    </location>
</feature>
<comment type="similarity">
    <text evidence="2">Belongs to the bacterial sugar transferase family.</text>
</comment>
<feature type="transmembrane region" description="Helical" evidence="7">
    <location>
        <begin position="137"/>
        <end position="159"/>
    </location>
</feature>
<dbReference type="Proteomes" id="UP000074561">
    <property type="component" value="Chromosome"/>
</dbReference>
<organism evidence="9 10">
    <name type="scientific">Collimonas pratensis</name>
    <dbReference type="NCBI Taxonomy" id="279113"/>
    <lineage>
        <taxon>Bacteria</taxon>
        <taxon>Pseudomonadati</taxon>
        <taxon>Pseudomonadota</taxon>
        <taxon>Betaproteobacteria</taxon>
        <taxon>Burkholderiales</taxon>
        <taxon>Oxalobacteraceae</taxon>
        <taxon>Collimonas</taxon>
    </lineage>
</organism>
<evidence type="ECO:0000259" key="8">
    <source>
        <dbReference type="Pfam" id="PF02397"/>
    </source>
</evidence>
<evidence type="ECO:0000256" key="5">
    <source>
        <dbReference type="ARBA" id="ARBA00022989"/>
    </source>
</evidence>
<evidence type="ECO:0000256" key="3">
    <source>
        <dbReference type="ARBA" id="ARBA00022679"/>
    </source>
</evidence>
<dbReference type="InterPro" id="IPR017475">
    <property type="entry name" value="EPS_sugar_tfrase"/>
</dbReference>
<dbReference type="PATRIC" id="fig|279113.9.peg.2537"/>
<keyword evidence="3 9" id="KW-0808">Transferase</keyword>
<dbReference type="STRING" id="279113.CPter91_2571"/>
<keyword evidence="4 7" id="KW-0812">Transmembrane</keyword>
<dbReference type="AlphaFoldDB" id="A0A127Q4H6"/>
<dbReference type="NCBIfam" id="TIGR03025">
    <property type="entry name" value="EPS_sugtrans"/>
    <property type="match status" value="1"/>
</dbReference>
<dbReference type="PANTHER" id="PTHR30576:SF0">
    <property type="entry name" value="UNDECAPRENYL-PHOSPHATE N-ACETYLGALACTOSAMINYL 1-PHOSPHATE TRANSFERASE-RELATED"/>
    <property type="match status" value="1"/>
</dbReference>
<feature type="domain" description="Bacterial sugar transferase" evidence="8">
    <location>
        <begin position="336"/>
        <end position="518"/>
    </location>
</feature>
<evidence type="ECO:0000256" key="4">
    <source>
        <dbReference type="ARBA" id="ARBA00022692"/>
    </source>
</evidence>
<evidence type="ECO:0000256" key="2">
    <source>
        <dbReference type="ARBA" id="ARBA00006464"/>
    </source>
</evidence>
<dbReference type="InterPro" id="IPR017473">
    <property type="entry name" value="Undecaprenyl-P_gluc_Ptfrase"/>
</dbReference>
<reference evidence="9 10" key="1">
    <citation type="submission" date="2015-11" db="EMBL/GenBank/DDBJ databases">
        <title>Exploring the genomic traits of fungus-feeding bacterial genus Collimonas.</title>
        <authorList>
            <person name="Song C."/>
            <person name="Schmidt R."/>
            <person name="de Jager V."/>
            <person name="Krzyzanowska D."/>
            <person name="Jongedijk E."/>
            <person name="Cankar K."/>
            <person name="Beekwilder J."/>
            <person name="van Veen A."/>
            <person name="de Boer W."/>
            <person name="van Veen J.A."/>
            <person name="Garbeva P."/>
        </authorList>
    </citation>
    <scope>NUCLEOTIDE SEQUENCE [LARGE SCALE GENOMIC DNA]</scope>
    <source>
        <strain evidence="9 10">Ter91</strain>
    </source>
</reference>
<dbReference type="EMBL" id="CP013234">
    <property type="protein sequence ID" value="AMP04923.1"/>
    <property type="molecule type" value="Genomic_DNA"/>
</dbReference>
<accession>A0A127Q4H6</accession>
<dbReference type="GO" id="GO:0016020">
    <property type="term" value="C:membrane"/>
    <property type="evidence" value="ECO:0007669"/>
    <property type="project" value="UniProtKB-SubCell"/>
</dbReference>
<dbReference type="InterPro" id="IPR003362">
    <property type="entry name" value="Bact_transf"/>
</dbReference>
<evidence type="ECO:0000256" key="7">
    <source>
        <dbReference type="SAM" id="Phobius"/>
    </source>
</evidence>
<dbReference type="Gene3D" id="3.40.50.720">
    <property type="entry name" value="NAD(P)-binding Rossmann-like Domain"/>
    <property type="match status" value="1"/>
</dbReference>
<gene>
    <name evidence="9" type="ORF">CPter91_2571</name>
</gene>
<dbReference type="Pfam" id="PF02397">
    <property type="entry name" value="Bac_transf"/>
    <property type="match status" value="1"/>
</dbReference>
<sequence length="526" mass="59371">MMTHTPPAIVFYRAHCQAAGPAPCLAAAVSDRQQRRLTLPMPSNAFFWTFLLKTMASSKSLILFERVLTFELPQWLVDALILGATAQLAGHFHFNSAMTTTAPIHSVLLYFCCALGVLTFSKLNLYTAWQDWSMAALFSRLACAWGAILLAGYLLSVMVHGVGALSRRWLVYWYLTSLAFLALHRLLIHASACHLRKRGINTRRIVIVGYGPIGQEMHKRALRNAAAVYDVRAVVAAGETLEQQHDAAIDHIASYDAIHHYVVTHDIHEIWITLPMSAALQMKQLQHCLRNTLVDIRWVPDTSGIQMLSSLAVNFLGIPAVELNRPAPSGAHAIVKHLLDKLFALAALTLLAPLLAVIAACIKYSSPGPVFFKQARLGLNGKKFMVYKFRTMKLHQEHNRLTQATQNDPRITRIGQFLRRTSLDELPQFLNVLIGDMSVIGPRPHALEHNEHYEKLLEMYMVRHRVKPGITGWAQIHGHRGETDTIDKMEKRVQFDLYYIQHWSFLMDFRILVWTAFKGWTGSAAY</sequence>
<dbReference type="GO" id="GO:0016780">
    <property type="term" value="F:phosphotransferase activity, for other substituted phosphate groups"/>
    <property type="evidence" value="ECO:0007669"/>
    <property type="project" value="TreeGrafter"/>
</dbReference>
<protein>
    <submittedName>
        <fullName evidence="9">Undecaprenyl-phosphate glucose phosphotransferase</fullName>
    </submittedName>
</protein>
<proteinExistence type="inferred from homology"/>
<dbReference type="PANTHER" id="PTHR30576">
    <property type="entry name" value="COLANIC BIOSYNTHESIS UDP-GLUCOSE LIPID CARRIER TRANSFERASE"/>
    <property type="match status" value="1"/>
</dbReference>
<evidence type="ECO:0000256" key="6">
    <source>
        <dbReference type="ARBA" id="ARBA00023136"/>
    </source>
</evidence>
<comment type="subcellular location">
    <subcellularLocation>
        <location evidence="1">Membrane</location>
        <topology evidence="1">Multi-pass membrane protein</topology>
    </subcellularLocation>
</comment>
<evidence type="ECO:0000256" key="1">
    <source>
        <dbReference type="ARBA" id="ARBA00004141"/>
    </source>
</evidence>
<feature type="transmembrane region" description="Helical" evidence="7">
    <location>
        <begin position="171"/>
        <end position="188"/>
    </location>
</feature>
<evidence type="ECO:0000313" key="9">
    <source>
        <dbReference type="EMBL" id="AMP04923.1"/>
    </source>
</evidence>
<feature type="transmembrane region" description="Helical" evidence="7">
    <location>
        <begin position="106"/>
        <end position="125"/>
    </location>
</feature>
<dbReference type="InterPro" id="IPR036291">
    <property type="entry name" value="NAD(P)-bd_dom_sf"/>
</dbReference>
<dbReference type="NCBIfam" id="TIGR03023">
    <property type="entry name" value="WcaJ_sugtrans"/>
    <property type="match status" value="1"/>
</dbReference>
<evidence type="ECO:0000313" key="10">
    <source>
        <dbReference type="Proteomes" id="UP000074561"/>
    </source>
</evidence>
<dbReference type="SUPFAM" id="SSF51735">
    <property type="entry name" value="NAD(P)-binding Rossmann-fold domains"/>
    <property type="match status" value="1"/>
</dbReference>
<dbReference type="KEGG" id="cpra:CPter91_2571"/>
<name>A0A127Q4H6_9BURK</name>